<dbReference type="InterPro" id="IPR018711">
    <property type="entry name" value="NAGPA"/>
</dbReference>
<dbReference type="AlphaFoldDB" id="A0A6J6GW78"/>
<reference evidence="2" key="1">
    <citation type="submission" date="2020-05" db="EMBL/GenBank/DDBJ databases">
        <authorList>
            <person name="Chiriac C."/>
            <person name="Salcher M."/>
            <person name="Ghai R."/>
            <person name="Kavagutti S V."/>
        </authorList>
    </citation>
    <scope>NUCLEOTIDE SEQUENCE</scope>
</reference>
<organism evidence="2">
    <name type="scientific">freshwater metagenome</name>
    <dbReference type="NCBI Taxonomy" id="449393"/>
    <lineage>
        <taxon>unclassified sequences</taxon>
        <taxon>metagenomes</taxon>
        <taxon>ecological metagenomes</taxon>
    </lineage>
</organism>
<evidence type="ECO:0000313" key="2">
    <source>
        <dbReference type="EMBL" id="CAB4603344.1"/>
    </source>
</evidence>
<dbReference type="PROSITE" id="PS51257">
    <property type="entry name" value="PROKAR_LIPOPROTEIN"/>
    <property type="match status" value="1"/>
</dbReference>
<dbReference type="Pfam" id="PF09992">
    <property type="entry name" value="NAGPA"/>
    <property type="match status" value="1"/>
</dbReference>
<feature type="domain" description="Phosphodiester glycosidase" evidence="1">
    <location>
        <begin position="370"/>
        <end position="528"/>
    </location>
</feature>
<proteinExistence type="predicted"/>
<protein>
    <submittedName>
        <fullName evidence="2">Unannotated protein</fullName>
    </submittedName>
</protein>
<evidence type="ECO:0000259" key="1">
    <source>
        <dbReference type="Pfam" id="PF09992"/>
    </source>
</evidence>
<sequence length="533" mass="57816">MFRNPSRLSAIALLAISVVAFSGCAKIPSDSNSADQYVPLPLEIDEIDSSKLVPTEDRRNCLKTPSLETAGKHSETPMVGSGVYGTYDWAAGKTNGGQIWKTRLSYSHSNLAQVRIAPTFTKIGNVGNQAKLAKKVNAIAYVNGDFFHLRGTNLLYSAMVEENDFVYSPVEPSPIVGVVETAANEHTGLQGISHISSNGKKILTQGLNLQFLEPNSIGAYNSYKTNVGLPSISYVVTVSDGVVTSSKSTTDFKPPTNPGDYVFVAAGSAVERLSVLKVDDSVEYVKPVKAKTTKFLRTEISPSGTVTLPNGKSFSIRAINDRTANITVGAVLFTSKLYPTTSKLSATVVTDLDGVITKIYKNGKSLRVGSKEKVLQVGFRSADLVRGLKVGSKLQIDNTYQIKKDLPLYSAFGNRENLIINSVVTAQCSPSHEDIRPRNAMGWNENGDVWFATTTMGVRNSADVFNRFRLGGSTVHQLAKWLKEMGATQAIMLDGGGSTTMYVQTPEAKYKRVDLPPSEWVRTVPQGITMLHR</sequence>
<dbReference type="PANTHER" id="PTHR40446:SF2">
    <property type="entry name" value="N-ACETYLGLUCOSAMINE-1-PHOSPHODIESTER ALPHA-N-ACETYLGLUCOSAMINIDASE"/>
    <property type="match status" value="1"/>
</dbReference>
<dbReference type="PANTHER" id="PTHR40446">
    <property type="entry name" value="N-ACETYLGLUCOSAMINE-1-PHOSPHODIESTER ALPHA-N-ACETYLGLUCOSAMINIDASE"/>
    <property type="match status" value="1"/>
</dbReference>
<name>A0A6J6GW78_9ZZZZ</name>
<gene>
    <name evidence="2" type="ORF">UFOPK1843_00322</name>
</gene>
<accession>A0A6J6GW78</accession>
<dbReference type="EMBL" id="CAEZUR010000017">
    <property type="protein sequence ID" value="CAB4603344.1"/>
    <property type="molecule type" value="Genomic_DNA"/>
</dbReference>